<reference evidence="2" key="1">
    <citation type="submission" date="2020-08" db="EMBL/GenBank/DDBJ databases">
        <title>Multicomponent nature underlies the extraordinary mechanical properties of spider dragline silk.</title>
        <authorList>
            <person name="Kono N."/>
            <person name="Nakamura H."/>
            <person name="Mori M."/>
            <person name="Yoshida Y."/>
            <person name="Ohtoshi R."/>
            <person name="Malay A.D."/>
            <person name="Moran D.A.P."/>
            <person name="Tomita M."/>
            <person name="Numata K."/>
            <person name="Arakawa K."/>
        </authorList>
    </citation>
    <scope>NUCLEOTIDE SEQUENCE</scope>
</reference>
<evidence type="ECO:0000313" key="2">
    <source>
        <dbReference type="EMBL" id="GFT23785.1"/>
    </source>
</evidence>
<gene>
    <name evidence="2" type="ORF">NPIL_406051</name>
</gene>
<evidence type="ECO:0000313" key="3">
    <source>
        <dbReference type="Proteomes" id="UP000887013"/>
    </source>
</evidence>
<comment type="caution">
    <text evidence="2">The sequence shown here is derived from an EMBL/GenBank/DDBJ whole genome shotgun (WGS) entry which is preliminary data.</text>
</comment>
<evidence type="ECO:0000256" key="1">
    <source>
        <dbReference type="SAM" id="MobiDB-lite"/>
    </source>
</evidence>
<name>A0A8X6NMM1_NEPPI</name>
<proteinExistence type="predicted"/>
<protein>
    <submittedName>
        <fullName evidence="2">Uncharacterized protein</fullName>
    </submittedName>
</protein>
<feature type="region of interest" description="Disordered" evidence="1">
    <location>
        <begin position="87"/>
        <end position="111"/>
    </location>
</feature>
<dbReference type="Proteomes" id="UP000887013">
    <property type="component" value="Unassembled WGS sequence"/>
</dbReference>
<accession>A0A8X6NMM1</accession>
<sequence length="125" mass="14360">MLVTVQNERANFNRRETNVYLNVGLESLCDLRTETERDRYKTEMDEINSEIEIMQFRETGIEKMSVSLFLVQLREGALSNCRRGIQKKTRHVSATGRHSAGAQEPDDSSAGGYFKNRYRFGYKGG</sequence>
<dbReference type="EMBL" id="BMAW01106331">
    <property type="protein sequence ID" value="GFT23785.1"/>
    <property type="molecule type" value="Genomic_DNA"/>
</dbReference>
<dbReference type="AlphaFoldDB" id="A0A8X6NMM1"/>
<organism evidence="2 3">
    <name type="scientific">Nephila pilipes</name>
    <name type="common">Giant wood spider</name>
    <name type="synonym">Nephila maculata</name>
    <dbReference type="NCBI Taxonomy" id="299642"/>
    <lineage>
        <taxon>Eukaryota</taxon>
        <taxon>Metazoa</taxon>
        <taxon>Ecdysozoa</taxon>
        <taxon>Arthropoda</taxon>
        <taxon>Chelicerata</taxon>
        <taxon>Arachnida</taxon>
        <taxon>Araneae</taxon>
        <taxon>Araneomorphae</taxon>
        <taxon>Entelegynae</taxon>
        <taxon>Araneoidea</taxon>
        <taxon>Nephilidae</taxon>
        <taxon>Nephila</taxon>
    </lineage>
</organism>
<keyword evidence="3" id="KW-1185">Reference proteome</keyword>